<dbReference type="Pfam" id="PF05193">
    <property type="entry name" value="Peptidase_M16_C"/>
    <property type="match status" value="2"/>
</dbReference>
<dbReference type="GeneID" id="110799898"/>
<dbReference type="Proteomes" id="UP000813463">
    <property type="component" value="Chromosome 2"/>
</dbReference>
<organism evidence="2 3">
    <name type="scientific">Spinacia oleracea</name>
    <name type="common">Spinach</name>
    <dbReference type="NCBI Taxonomy" id="3562"/>
    <lineage>
        <taxon>Eukaryota</taxon>
        <taxon>Viridiplantae</taxon>
        <taxon>Streptophyta</taxon>
        <taxon>Embryophyta</taxon>
        <taxon>Tracheophyta</taxon>
        <taxon>Spermatophyta</taxon>
        <taxon>Magnoliopsida</taxon>
        <taxon>eudicotyledons</taxon>
        <taxon>Gunneridae</taxon>
        <taxon>Pentapetalae</taxon>
        <taxon>Caryophyllales</taxon>
        <taxon>Chenopodiaceae</taxon>
        <taxon>Chenopodioideae</taxon>
        <taxon>Anserineae</taxon>
        <taxon>Spinacia</taxon>
    </lineage>
</organism>
<evidence type="ECO:0000313" key="3">
    <source>
        <dbReference type="RefSeq" id="XP_056692899.1"/>
    </source>
</evidence>
<proteinExistence type="predicted"/>
<dbReference type="PANTHER" id="PTHR43690">
    <property type="entry name" value="NARDILYSIN"/>
    <property type="match status" value="1"/>
</dbReference>
<reference evidence="3" key="2">
    <citation type="submission" date="2025-08" db="UniProtKB">
        <authorList>
            <consortium name="RefSeq"/>
        </authorList>
    </citation>
    <scope>IDENTIFICATION</scope>
    <source>
        <tissue evidence="3">Leaf</tissue>
    </source>
</reference>
<feature type="domain" description="Peptidase M16 C-terminal" evidence="1">
    <location>
        <begin position="509"/>
        <end position="689"/>
    </location>
</feature>
<evidence type="ECO:0000313" key="2">
    <source>
        <dbReference type="Proteomes" id="UP000813463"/>
    </source>
</evidence>
<feature type="domain" description="Peptidase M16 C-terminal" evidence="1">
    <location>
        <begin position="23"/>
        <end position="199"/>
    </location>
</feature>
<name>A0ABM3RBA8_SPIOL</name>
<dbReference type="Gene3D" id="3.30.830.10">
    <property type="entry name" value="Metalloenzyme, LuxS/M16 peptidase-like"/>
    <property type="match status" value="4"/>
</dbReference>
<reference evidence="2" key="1">
    <citation type="journal article" date="2021" name="Nat. Commun.">
        <title>Genomic analyses provide insights into spinach domestication and the genetic basis of agronomic traits.</title>
        <authorList>
            <person name="Cai X."/>
            <person name="Sun X."/>
            <person name="Xu C."/>
            <person name="Sun H."/>
            <person name="Wang X."/>
            <person name="Ge C."/>
            <person name="Zhang Z."/>
            <person name="Wang Q."/>
            <person name="Fei Z."/>
            <person name="Jiao C."/>
            <person name="Wang Q."/>
        </authorList>
    </citation>
    <scope>NUCLEOTIDE SEQUENCE [LARGE SCALE GENOMIC DNA]</scope>
    <source>
        <strain evidence="2">cv. Varoflay</strain>
    </source>
</reference>
<dbReference type="InterPro" id="IPR011249">
    <property type="entry name" value="Metalloenz_LuxS/M16"/>
</dbReference>
<dbReference type="InterPro" id="IPR007863">
    <property type="entry name" value="Peptidase_M16_C"/>
</dbReference>
<gene>
    <name evidence="3" type="primary">LOC110799898</name>
</gene>
<dbReference type="RefSeq" id="XP_056692899.1">
    <property type="nucleotide sequence ID" value="XM_056836921.1"/>
</dbReference>
<accession>A0ABM3RBA8</accession>
<dbReference type="SUPFAM" id="SSF63411">
    <property type="entry name" value="LuxS/MPP-like metallohydrolase"/>
    <property type="match status" value="3"/>
</dbReference>
<sequence length="812" mass="92719">MEGTKYANRFPIGLENVIRTAPAEVVKQFYQKWYNLQNMAVIAVGDFPDTESVVKLISQQFGQMNSPVPPITQEPNIPFHHKARFSCLVESEASGTTVEINWKMLNVEPKTVGDYKDWLIGVVFRSALNRRFTKISRRKDPPYFGCSAAEVELVCPVKAVQISSSCKEKNILEALKSVLTEIARIRLHEFSEREISIACANIMSEIESAYLEREKMQSSTWRYQYLQHFLRKEAVLGLEFEAQLCKSILPQLSVSMVSRYSEKLRMSKSSVITITEPRATVTEKDLQDLVSDTNSLEEEGKISPWEDDFIPDEVVQVKPTPGEIKHQAEYQDIGVTELILSNGMKVCYKCTDFKNDQVVFKGYSYGGYSELSESEYLSCMLSSSITGEIGQFGYKPSVLEDMLAGKRASVNTELGAYTRNFIGDCSPSDLEIALQLVYQLFMTCVEPEEDDIKRVIQIVEEVIRADERDPYYVFTNRVSRIKYGNSYFFKPALVNDLPKVDPKKACEYFDHSFKDPSTFTVVIIGNLDPAMIQPLVLEYLGGIPKLAEPVLCFNLDDLKGLPTTPPISIVREIVRSPMVEAQCSVHISFSIKLCGGTMMEEMWFAIFLSQLLQTKMTQALRFKHGEIYSVSVDSNFGYSKPSKTADLEGEMTIEFSCDPNVSSALVDIALDETLRLQEHGPSEEDISTVLEIEQRDHENELQENIYWLFQILKCYRSRLYTDNLGSTFQVLDKARSRARQTLSPLTAKWALQKILPYPCKQHYVSVTLIPETNRFRLLKHQLKTQLKEKYYGRYMKTVDKVWKVFARKHVSH</sequence>
<protein>
    <submittedName>
        <fullName evidence="3">Zinc protease PQQL-like isoform X2</fullName>
    </submittedName>
</protein>
<evidence type="ECO:0000259" key="1">
    <source>
        <dbReference type="Pfam" id="PF05193"/>
    </source>
</evidence>
<dbReference type="InterPro" id="IPR050626">
    <property type="entry name" value="Peptidase_M16"/>
</dbReference>
<dbReference type="PANTHER" id="PTHR43690:SF34">
    <property type="entry name" value="ZINC PROTEASE PQQL-LIKE"/>
    <property type="match status" value="1"/>
</dbReference>
<keyword evidence="2" id="KW-1185">Reference proteome</keyword>